<dbReference type="Pfam" id="PF08885">
    <property type="entry name" value="GSCFA"/>
    <property type="match status" value="1"/>
</dbReference>
<keyword evidence="3" id="KW-1185">Reference proteome</keyword>
<dbReference type="EC" id="3.1.-.-" evidence="2"/>
<dbReference type="Proteomes" id="UP001403385">
    <property type="component" value="Unassembled WGS sequence"/>
</dbReference>
<dbReference type="InterPro" id="IPR014982">
    <property type="entry name" value="GSCFA"/>
</dbReference>
<accession>A0AAW9SAD6</accession>
<name>A0AAW9SAD6_9BACT</name>
<keyword evidence="2" id="KW-0378">Hydrolase</keyword>
<evidence type="ECO:0000259" key="1">
    <source>
        <dbReference type="Pfam" id="PF08885"/>
    </source>
</evidence>
<organism evidence="2 3">
    <name type="scientific">Rapidithrix thailandica</name>
    <dbReference type="NCBI Taxonomy" id="413964"/>
    <lineage>
        <taxon>Bacteria</taxon>
        <taxon>Pseudomonadati</taxon>
        <taxon>Bacteroidota</taxon>
        <taxon>Cytophagia</taxon>
        <taxon>Cytophagales</taxon>
        <taxon>Flammeovirgaceae</taxon>
        <taxon>Rapidithrix</taxon>
    </lineage>
</organism>
<evidence type="ECO:0000313" key="3">
    <source>
        <dbReference type="Proteomes" id="UP001403385"/>
    </source>
</evidence>
<dbReference type="GO" id="GO:0016787">
    <property type="term" value="F:hydrolase activity"/>
    <property type="evidence" value="ECO:0007669"/>
    <property type="project" value="UniProtKB-KW"/>
</dbReference>
<gene>
    <name evidence="2" type="ORF">AAG747_15225</name>
</gene>
<sequence>MFYTEVNISPYTNLLKLSDKVITAGSCFSDHIGKKLQAHKFTVLNNPFGVIFNPVALNLLLRTSLTQEKLPEEHLIQQGELWNHFNLHSDFSALSPQGVKENLKQQVALTRAALQGADWLILTFGTAIVYEWKQSGQIVANCHKVPAQAFHRRLLSVEEIVESCKELISVLPSKTRVLLTVSPVRHLKETLPQNAVSKSLLRVACHLLAEQFPQVEYFPSYEILLDELRDYRFFKEDMLHPNEVAIEHIWKRFSESCMDVPTQAFLKRWQKVQRSLQHRSRFPASKSHQQFLQKLLQTLHSVHEVDVSEEINLVKEQIA</sequence>
<proteinExistence type="predicted"/>
<dbReference type="AlphaFoldDB" id="A0AAW9SAD6"/>
<dbReference type="EMBL" id="JBDKWZ010000008">
    <property type="protein sequence ID" value="MEN7549274.1"/>
    <property type="molecule type" value="Genomic_DNA"/>
</dbReference>
<evidence type="ECO:0000313" key="2">
    <source>
        <dbReference type="EMBL" id="MEN7549274.1"/>
    </source>
</evidence>
<comment type="caution">
    <text evidence="2">The sequence shown here is derived from an EMBL/GenBank/DDBJ whole genome shotgun (WGS) entry which is preliminary data.</text>
</comment>
<dbReference type="SUPFAM" id="SSF52266">
    <property type="entry name" value="SGNH hydrolase"/>
    <property type="match status" value="1"/>
</dbReference>
<protein>
    <submittedName>
        <fullName evidence="2">GSCFA domain-containing protein</fullName>
        <ecNumber evidence="2">3.1.-.-</ecNumber>
    </submittedName>
</protein>
<reference evidence="2 3" key="1">
    <citation type="submission" date="2024-04" db="EMBL/GenBank/DDBJ databases">
        <title>Novel genus in family Flammeovirgaceae.</title>
        <authorList>
            <person name="Nguyen T.H."/>
            <person name="Vuong T.Q."/>
            <person name="Le H."/>
            <person name="Kim S.-G."/>
        </authorList>
    </citation>
    <scope>NUCLEOTIDE SEQUENCE [LARGE SCALE GENOMIC DNA]</scope>
    <source>
        <strain evidence="2 3">JCM 23209</strain>
    </source>
</reference>
<feature type="domain" description="GSCFA" evidence="1">
    <location>
        <begin position="20"/>
        <end position="253"/>
    </location>
</feature>